<gene>
    <name evidence="2" type="ORF">MESINF_2525</name>
</gene>
<dbReference type="EMBL" id="LS974202">
    <property type="protein sequence ID" value="SSC13965.1"/>
    <property type="molecule type" value="Genomic_DNA"/>
</dbReference>
<dbReference type="PROSITE" id="PS51273">
    <property type="entry name" value="GATASE_TYPE_1"/>
    <property type="match status" value="1"/>
</dbReference>
<keyword evidence="2" id="KW-0808">Transferase</keyword>
<dbReference type="PRINTS" id="PR00097">
    <property type="entry name" value="ANTSNTHASEII"/>
</dbReference>
<dbReference type="GO" id="GO:0005829">
    <property type="term" value="C:cytosol"/>
    <property type="evidence" value="ECO:0007669"/>
    <property type="project" value="TreeGrafter"/>
</dbReference>
<dbReference type="KEGG" id="minf:MESINF_2525"/>
<dbReference type="Pfam" id="PF00117">
    <property type="entry name" value="GATase"/>
    <property type="match status" value="1"/>
</dbReference>
<accession>A0A7Z7LHF7</accession>
<proteinExistence type="predicted"/>
<dbReference type="PANTHER" id="PTHR42695">
    <property type="entry name" value="GLUTAMINE AMIDOTRANSFERASE YLR126C-RELATED"/>
    <property type="match status" value="1"/>
</dbReference>
<dbReference type="InterPro" id="IPR029062">
    <property type="entry name" value="Class_I_gatase-like"/>
</dbReference>
<reference evidence="2 3" key="1">
    <citation type="submission" date="2017-01" db="EMBL/GenBank/DDBJ databases">
        <authorList>
            <person name="Erauso G."/>
        </authorList>
    </citation>
    <scope>NUCLEOTIDE SEQUENCE [LARGE SCALE GENOMIC DNA]</scope>
    <source>
        <strain evidence="2">MESINF1</strain>
    </source>
</reference>
<evidence type="ECO:0000259" key="1">
    <source>
        <dbReference type="Pfam" id="PF00117"/>
    </source>
</evidence>
<name>A0A7Z7LHF7_9BACT</name>
<dbReference type="InterPro" id="IPR017926">
    <property type="entry name" value="GATASE"/>
</dbReference>
<evidence type="ECO:0000313" key="2">
    <source>
        <dbReference type="EMBL" id="SSC13965.1"/>
    </source>
</evidence>
<dbReference type="SUPFAM" id="SSF52317">
    <property type="entry name" value="Class I glutamine amidotransferase-like"/>
    <property type="match status" value="1"/>
</dbReference>
<dbReference type="RefSeq" id="WP_169700171.1">
    <property type="nucleotide sequence ID" value="NZ_LS974202.1"/>
</dbReference>
<organism evidence="2 3">
    <name type="scientific">Mesotoga infera</name>
    <dbReference type="NCBI Taxonomy" id="1236046"/>
    <lineage>
        <taxon>Bacteria</taxon>
        <taxon>Thermotogati</taxon>
        <taxon>Thermotogota</taxon>
        <taxon>Thermotogae</taxon>
        <taxon>Kosmotogales</taxon>
        <taxon>Kosmotogaceae</taxon>
        <taxon>Mesotoga</taxon>
    </lineage>
</organism>
<dbReference type="Proteomes" id="UP000250796">
    <property type="component" value="Chromosome MESINF"/>
</dbReference>
<keyword evidence="3" id="KW-1185">Reference proteome</keyword>
<dbReference type="PANTHER" id="PTHR42695:SF5">
    <property type="entry name" value="GLUTAMINE AMIDOTRANSFERASE YLR126C-RELATED"/>
    <property type="match status" value="1"/>
</dbReference>
<dbReference type="AlphaFoldDB" id="A0A7Z7LHF7"/>
<keyword evidence="2" id="KW-0315">Glutamine amidotransferase</keyword>
<sequence length="204" mass="22812">MICVLLNDSDFDRTLSPLEFALEKMGVLYRTWRTFREGFPQDASCCDGLIISGGFTMKNYFEEKSDLYGASYLRNFNKPILGICLGMQILARLAGVSLVVSKELGLSRVWLDGGNDLFKGMKSPLEVCQRHNYALPYVPHGYSIIARNDSTFIQAIASKDNLKYGIQFHPEEIDLGSEMDSLKIFSNFASIVERHSTENSGGGK</sequence>
<protein>
    <submittedName>
        <fullName evidence="2">Glutamine amidotransferase class-I</fullName>
    </submittedName>
</protein>
<dbReference type="Gene3D" id="3.40.50.880">
    <property type="match status" value="1"/>
</dbReference>
<feature type="domain" description="Glutamine amidotransferase" evidence="1">
    <location>
        <begin position="43"/>
        <end position="173"/>
    </location>
</feature>
<evidence type="ECO:0000313" key="3">
    <source>
        <dbReference type="Proteomes" id="UP000250796"/>
    </source>
</evidence>
<dbReference type="GO" id="GO:0016740">
    <property type="term" value="F:transferase activity"/>
    <property type="evidence" value="ECO:0007669"/>
    <property type="project" value="UniProtKB-KW"/>
</dbReference>
<dbReference type="InterPro" id="IPR044992">
    <property type="entry name" value="ChyE-like"/>
</dbReference>